<sequence length="357" mass="39192">MQQSVNSRVRDIYKQEGYVYARSPEEIAETYGFSRVARLASNENPFGPSPLAVAEVQKALATIHRYPDTGGAGRLIQALKDYHGDYEFVTGVGMDGVIETCIRVLVNPGEAVAVSVPTFSFYGLAAKAQGAEVIKIPRRDDFTVDVDTFISAAKNAKIAFLCSPNNPTGTMTSLEDVERIADALDGILFLDNAYVEFSEIDYRSLMEKHDNLVIGRTMSKVFGLAGCRIGYAFVPSWLKPVYEKAATPFTVNTLSLSAATGALADKEYVERTIRHVRSWIQKFHDICKLPVLPGGANFVMIDTAPMSGDECAARLAEKGVIVRSCRSFPGLADHYIRVCVGEDWECEQFLSGINQIC</sequence>
<evidence type="ECO:0000256" key="2">
    <source>
        <dbReference type="ARBA" id="ARBA00022576"/>
    </source>
</evidence>
<accession>A0A2V2MW53</accession>
<comment type="similarity">
    <text evidence="5">Belongs to the class-II pyridoxal-phosphate-dependent aminotransferase family. Histidinol-phosphate aminotransferase subfamily.</text>
</comment>
<organism evidence="7 8">
    <name type="scientific">Methanospirillum lacunae</name>
    <dbReference type="NCBI Taxonomy" id="668570"/>
    <lineage>
        <taxon>Archaea</taxon>
        <taxon>Methanobacteriati</taxon>
        <taxon>Methanobacteriota</taxon>
        <taxon>Stenosarchaea group</taxon>
        <taxon>Methanomicrobia</taxon>
        <taxon>Methanomicrobiales</taxon>
        <taxon>Methanospirillaceae</taxon>
        <taxon>Methanospirillum</taxon>
    </lineage>
</organism>
<comment type="caution">
    <text evidence="7">The sequence shown here is derived from an EMBL/GenBank/DDBJ whole genome shotgun (WGS) entry which is preliminary data.</text>
</comment>
<evidence type="ECO:0000256" key="5">
    <source>
        <dbReference type="HAMAP-Rule" id="MF_01023"/>
    </source>
</evidence>
<dbReference type="Proteomes" id="UP000245657">
    <property type="component" value="Unassembled WGS sequence"/>
</dbReference>
<dbReference type="PANTHER" id="PTHR43643">
    <property type="entry name" value="HISTIDINOL-PHOSPHATE AMINOTRANSFERASE 2"/>
    <property type="match status" value="1"/>
</dbReference>
<dbReference type="Gene3D" id="3.90.1150.10">
    <property type="entry name" value="Aspartate Aminotransferase, domain 1"/>
    <property type="match status" value="1"/>
</dbReference>
<comment type="catalytic activity">
    <reaction evidence="5">
        <text>L-histidinol phosphate + 2-oxoglutarate = 3-(imidazol-4-yl)-2-oxopropyl phosphate + L-glutamate</text>
        <dbReference type="Rhea" id="RHEA:23744"/>
        <dbReference type="ChEBI" id="CHEBI:16810"/>
        <dbReference type="ChEBI" id="CHEBI:29985"/>
        <dbReference type="ChEBI" id="CHEBI:57766"/>
        <dbReference type="ChEBI" id="CHEBI:57980"/>
        <dbReference type="EC" id="2.6.1.9"/>
    </reaction>
</comment>
<keyword evidence="5" id="KW-0028">Amino-acid biosynthesis</keyword>
<comment type="pathway">
    <text evidence="5">Amino-acid biosynthesis; L-histidine biosynthesis; L-histidine from 5-phospho-alpha-D-ribose 1-diphosphate: step 7/9.</text>
</comment>
<dbReference type="CDD" id="cd00609">
    <property type="entry name" value="AAT_like"/>
    <property type="match status" value="1"/>
</dbReference>
<proteinExistence type="inferred from homology"/>
<name>A0A2V2MW53_9EURY</name>
<gene>
    <name evidence="5" type="primary">hisC</name>
    <name evidence="7" type="ORF">DK846_14140</name>
</gene>
<dbReference type="GeneID" id="97547746"/>
<dbReference type="GO" id="GO:0004400">
    <property type="term" value="F:histidinol-phosphate transaminase activity"/>
    <property type="evidence" value="ECO:0007669"/>
    <property type="project" value="UniProtKB-UniRule"/>
</dbReference>
<reference evidence="7 8" key="1">
    <citation type="submission" date="2018-05" db="EMBL/GenBank/DDBJ databases">
        <title>Draft genome of Methanospirillum lacunae Ki8-1.</title>
        <authorList>
            <person name="Dueholm M.S."/>
            <person name="Nielsen P.H."/>
            <person name="Bakmann L.F."/>
            <person name="Otzen D.E."/>
        </authorList>
    </citation>
    <scope>NUCLEOTIDE SEQUENCE [LARGE SCALE GENOMIC DNA]</scope>
    <source>
        <strain evidence="7 8">Ki8-1</strain>
    </source>
</reference>
<feature type="modified residue" description="N6-(pyridoxal phosphate)lysine" evidence="5">
    <location>
        <position position="220"/>
    </location>
</feature>
<keyword evidence="2 5" id="KW-0032">Aminotransferase</keyword>
<dbReference type="RefSeq" id="WP_109969614.1">
    <property type="nucleotide sequence ID" value="NZ_CP176093.1"/>
</dbReference>
<dbReference type="InterPro" id="IPR015424">
    <property type="entry name" value="PyrdxlP-dep_Trfase"/>
</dbReference>
<evidence type="ECO:0000256" key="3">
    <source>
        <dbReference type="ARBA" id="ARBA00022679"/>
    </source>
</evidence>
<keyword evidence="8" id="KW-1185">Reference proteome</keyword>
<dbReference type="SUPFAM" id="SSF53383">
    <property type="entry name" value="PLP-dependent transferases"/>
    <property type="match status" value="1"/>
</dbReference>
<dbReference type="InterPro" id="IPR004839">
    <property type="entry name" value="Aminotransferase_I/II_large"/>
</dbReference>
<dbReference type="InterPro" id="IPR005861">
    <property type="entry name" value="HisP_aminotrans"/>
</dbReference>
<dbReference type="EMBL" id="QGMY01000011">
    <property type="protein sequence ID" value="PWR70530.1"/>
    <property type="molecule type" value="Genomic_DNA"/>
</dbReference>
<dbReference type="Gene3D" id="3.40.640.10">
    <property type="entry name" value="Type I PLP-dependent aspartate aminotransferase-like (Major domain)"/>
    <property type="match status" value="1"/>
</dbReference>
<dbReference type="AlphaFoldDB" id="A0A2V2MW53"/>
<dbReference type="NCBIfam" id="TIGR01141">
    <property type="entry name" value="hisC"/>
    <property type="match status" value="1"/>
</dbReference>
<keyword evidence="4 5" id="KW-0663">Pyridoxal phosphate</keyword>
<evidence type="ECO:0000259" key="6">
    <source>
        <dbReference type="Pfam" id="PF00155"/>
    </source>
</evidence>
<dbReference type="PANTHER" id="PTHR43643:SF3">
    <property type="entry name" value="HISTIDINOL-PHOSPHATE AMINOTRANSFERASE"/>
    <property type="match status" value="1"/>
</dbReference>
<evidence type="ECO:0000313" key="8">
    <source>
        <dbReference type="Proteomes" id="UP000245657"/>
    </source>
</evidence>
<protein>
    <recommendedName>
        <fullName evidence="5">Histidinol-phosphate aminotransferase</fullName>
        <ecNumber evidence="5">2.6.1.9</ecNumber>
    </recommendedName>
    <alternativeName>
        <fullName evidence="5">Imidazole acetol-phosphate transaminase</fullName>
    </alternativeName>
</protein>
<keyword evidence="5" id="KW-0368">Histidine biosynthesis</keyword>
<dbReference type="InterPro" id="IPR015422">
    <property type="entry name" value="PyrdxlP-dep_Trfase_small"/>
</dbReference>
<evidence type="ECO:0000313" key="7">
    <source>
        <dbReference type="EMBL" id="PWR70530.1"/>
    </source>
</evidence>
<dbReference type="Pfam" id="PF00155">
    <property type="entry name" value="Aminotran_1_2"/>
    <property type="match status" value="1"/>
</dbReference>
<dbReference type="OrthoDB" id="9929at2157"/>
<dbReference type="GO" id="GO:0030170">
    <property type="term" value="F:pyridoxal phosphate binding"/>
    <property type="evidence" value="ECO:0007669"/>
    <property type="project" value="InterPro"/>
</dbReference>
<feature type="domain" description="Aminotransferase class I/classII large" evidence="6">
    <location>
        <begin position="37"/>
        <end position="352"/>
    </location>
</feature>
<dbReference type="InterPro" id="IPR015421">
    <property type="entry name" value="PyrdxlP-dep_Trfase_major"/>
</dbReference>
<dbReference type="UniPathway" id="UPA00031">
    <property type="reaction ID" value="UER00012"/>
</dbReference>
<dbReference type="GO" id="GO:0000105">
    <property type="term" value="P:L-histidine biosynthetic process"/>
    <property type="evidence" value="ECO:0007669"/>
    <property type="project" value="UniProtKB-UniRule"/>
</dbReference>
<dbReference type="InterPro" id="IPR050106">
    <property type="entry name" value="HistidinolP_aminotransfase"/>
</dbReference>
<comment type="cofactor">
    <cofactor evidence="1 5">
        <name>pyridoxal 5'-phosphate</name>
        <dbReference type="ChEBI" id="CHEBI:597326"/>
    </cofactor>
</comment>
<evidence type="ECO:0000256" key="1">
    <source>
        <dbReference type="ARBA" id="ARBA00001933"/>
    </source>
</evidence>
<dbReference type="HAMAP" id="MF_01023">
    <property type="entry name" value="HisC_aminotrans_2"/>
    <property type="match status" value="1"/>
</dbReference>
<evidence type="ECO:0000256" key="4">
    <source>
        <dbReference type="ARBA" id="ARBA00022898"/>
    </source>
</evidence>
<keyword evidence="3 5" id="KW-0808">Transferase</keyword>
<dbReference type="EC" id="2.6.1.9" evidence="5"/>